<proteinExistence type="predicted"/>
<evidence type="ECO:0000313" key="2">
    <source>
        <dbReference type="EMBL" id="KAG7361319.1"/>
    </source>
</evidence>
<reference evidence="2" key="1">
    <citation type="journal article" date="2021" name="Sci. Rep.">
        <title>Diploid genomic architecture of Nitzschia inconspicua, an elite biomass production diatom.</title>
        <authorList>
            <person name="Oliver A."/>
            <person name="Podell S."/>
            <person name="Pinowska A."/>
            <person name="Traller J.C."/>
            <person name="Smith S.R."/>
            <person name="McClure R."/>
            <person name="Beliaev A."/>
            <person name="Bohutskyi P."/>
            <person name="Hill E.A."/>
            <person name="Rabines A."/>
            <person name="Zheng H."/>
            <person name="Allen L.Z."/>
            <person name="Kuo A."/>
            <person name="Grigoriev I.V."/>
            <person name="Allen A.E."/>
            <person name="Hazlebeck D."/>
            <person name="Allen E.E."/>
        </authorList>
    </citation>
    <scope>NUCLEOTIDE SEQUENCE</scope>
    <source>
        <strain evidence="2">Hildebrandi</strain>
    </source>
</reference>
<accession>A0A9K3PY02</accession>
<evidence type="ECO:0000256" key="1">
    <source>
        <dbReference type="SAM" id="Phobius"/>
    </source>
</evidence>
<name>A0A9K3PY02_9STRA</name>
<dbReference type="AlphaFoldDB" id="A0A9K3PY02"/>
<protein>
    <submittedName>
        <fullName evidence="2">Uncharacterized protein</fullName>
    </submittedName>
</protein>
<organism evidence="2 3">
    <name type="scientific">Nitzschia inconspicua</name>
    <dbReference type="NCBI Taxonomy" id="303405"/>
    <lineage>
        <taxon>Eukaryota</taxon>
        <taxon>Sar</taxon>
        <taxon>Stramenopiles</taxon>
        <taxon>Ochrophyta</taxon>
        <taxon>Bacillariophyta</taxon>
        <taxon>Bacillariophyceae</taxon>
        <taxon>Bacillariophycidae</taxon>
        <taxon>Bacillariales</taxon>
        <taxon>Bacillariaceae</taxon>
        <taxon>Nitzschia</taxon>
    </lineage>
</organism>
<sequence length="267" mass="29876">MTSGGAKHEAYKIPQTTTLISYFPEHHPVPPAEPTAEEDVADSEASENLEEFELGEDVYNLIFISPTCSSSFFFSMYVVALKLTLFTFLGVDLYSRSNGGFDDKSPLIRATQFFLIPVAIAFQQDLIHVYTRIANIRYDPAIRKSIPEATEGKFALSFLLRFIDGLYSLIINFVLLLITDEVLSIFLNFAALGFLQSIDDVAFHLAAQGYLGDRMEKHCEIVKATTLPRRVGDCFTNSLDSVLFLTTYAVMLAIYGYVIAAENHFET</sequence>
<evidence type="ECO:0000313" key="3">
    <source>
        <dbReference type="Proteomes" id="UP000693970"/>
    </source>
</evidence>
<dbReference type="EMBL" id="JAGRRH010000013">
    <property type="protein sequence ID" value="KAG7361319.1"/>
    <property type="molecule type" value="Genomic_DNA"/>
</dbReference>
<feature type="transmembrane region" description="Helical" evidence="1">
    <location>
        <begin position="239"/>
        <end position="260"/>
    </location>
</feature>
<feature type="transmembrane region" description="Helical" evidence="1">
    <location>
        <begin position="154"/>
        <end position="179"/>
    </location>
</feature>
<feature type="transmembrane region" description="Helical" evidence="1">
    <location>
        <begin position="72"/>
        <end position="94"/>
    </location>
</feature>
<gene>
    <name evidence="2" type="ORF">IV203_036419</name>
</gene>
<keyword evidence="1" id="KW-1133">Transmembrane helix</keyword>
<keyword evidence="1" id="KW-0472">Membrane</keyword>
<keyword evidence="1" id="KW-0812">Transmembrane</keyword>
<comment type="caution">
    <text evidence="2">The sequence shown here is derived from an EMBL/GenBank/DDBJ whole genome shotgun (WGS) entry which is preliminary data.</text>
</comment>
<feature type="transmembrane region" description="Helical" evidence="1">
    <location>
        <begin position="114"/>
        <end position="133"/>
    </location>
</feature>
<keyword evidence="3" id="KW-1185">Reference proteome</keyword>
<reference evidence="2" key="2">
    <citation type="submission" date="2021-04" db="EMBL/GenBank/DDBJ databases">
        <authorList>
            <person name="Podell S."/>
        </authorList>
    </citation>
    <scope>NUCLEOTIDE SEQUENCE</scope>
    <source>
        <strain evidence="2">Hildebrandi</strain>
    </source>
</reference>
<dbReference type="Proteomes" id="UP000693970">
    <property type="component" value="Unassembled WGS sequence"/>
</dbReference>
<dbReference type="OrthoDB" id="47245at2759"/>